<name>B4VKQ4_9CYAN</name>
<dbReference type="STRING" id="118168.MC7420_424"/>
<protein>
    <submittedName>
        <fullName evidence="1">Uncharacterized protein</fullName>
    </submittedName>
</protein>
<evidence type="ECO:0000313" key="2">
    <source>
        <dbReference type="Proteomes" id="UP000003835"/>
    </source>
</evidence>
<keyword evidence="2" id="KW-1185">Reference proteome</keyword>
<proteinExistence type="predicted"/>
<sequence>MGNWGAIAKFIHLYQVALSNVILSEARSEAIVRKERQNLARCVVTVPQTLLYPSSAFCKSQA</sequence>
<reference evidence="1 2" key="1">
    <citation type="submission" date="2008-07" db="EMBL/GenBank/DDBJ databases">
        <authorList>
            <person name="Tandeau de Marsac N."/>
            <person name="Ferriera S."/>
            <person name="Johnson J."/>
            <person name="Kravitz S."/>
            <person name="Beeson K."/>
            <person name="Sutton G."/>
            <person name="Rogers Y.-H."/>
            <person name="Friedman R."/>
            <person name="Frazier M."/>
            <person name="Venter J.C."/>
        </authorList>
    </citation>
    <scope>NUCLEOTIDE SEQUENCE [LARGE SCALE GENOMIC DNA]</scope>
    <source>
        <strain evidence="1 2">PCC 7420</strain>
    </source>
</reference>
<dbReference type="AlphaFoldDB" id="B4VKQ4"/>
<organism evidence="1 2">
    <name type="scientific">Coleofasciculus chthonoplastes PCC 7420</name>
    <dbReference type="NCBI Taxonomy" id="118168"/>
    <lineage>
        <taxon>Bacteria</taxon>
        <taxon>Bacillati</taxon>
        <taxon>Cyanobacteriota</taxon>
        <taxon>Cyanophyceae</taxon>
        <taxon>Coleofasciculales</taxon>
        <taxon>Coleofasciculaceae</taxon>
        <taxon>Coleofasciculus</taxon>
    </lineage>
</organism>
<dbReference type="EMBL" id="DS989844">
    <property type="protein sequence ID" value="EDX77287.1"/>
    <property type="molecule type" value="Genomic_DNA"/>
</dbReference>
<gene>
    <name evidence="1" type="ORF">MC7420_424</name>
</gene>
<evidence type="ECO:0000313" key="1">
    <source>
        <dbReference type="EMBL" id="EDX77287.1"/>
    </source>
</evidence>
<dbReference type="Proteomes" id="UP000003835">
    <property type="component" value="Unassembled WGS sequence"/>
</dbReference>
<dbReference type="HOGENOM" id="CLU_2896342_0_0_3"/>
<accession>B4VKQ4</accession>